<keyword evidence="4 6" id="KW-0998">Cell outer membrane</keyword>
<dbReference type="PANTHER" id="PTHR38098">
    <property type="entry name" value="LPS-ASSEMBLY LIPOPROTEIN LPTE"/>
    <property type="match status" value="1"/>
</dbReference>
<comment type="subunit">
    <text evidence="6">Component of the lipopolysaccharide transport and assembly complex. Interacts with LptD.</text>
</comment>
<organism evidence="7 8">
    <name type="scientific">Shewanella algae</name>
    <dbReference type="NCBI Taxonomy" id="38313"/>
    <lineage>
        <taxon>Bacteria</taxon>
        <taxon>Pseudomonadati</taxon>
        <taxon>Pseudomonadota</taxon>
        <taxon>Gammaproteobacteria</taxon>
        <taxon>Alteromonadales</taxon>
        <taxon>Shewanellaceae</taxon>
        <taxon>Shewanella</taxon>
    </lineage>
</organism>
<evidence type="ECO:0000256" key="6">
    <source>
        <dbReference type="HAMAP-Rule" id="MF_01186"/>
    </source>
</evidence>
<keyword evidence="2 6" id="KW-0472">Membrane</keyword>
<reference evidence="7 8" key="1">
    <citation type="submission" date="2018-06" db="EMBL/GenBank/DDBJ databases">
        <authorList>
            <consortium name="Pathogen Informatics"/>
            <person name="Doyle S."/>
        </authorList>
    </citation>
    <scope>NUCLEOTIDE SEQUENCE [LARGE SCALE GENOMIC DNA]</scope>
    <source>
        <strain evidence="7 8">NCTC10738</strain>
    </source>
</reference>
<dbReference type="GO" id="GO:0015920">
    <property type="term" value="P:lipopolysaccharide transport"/>
    <property type="evidence" value="ECO:0007669"/>
    <property type="project" value="TreeGrafter"/>
</dbReference>
<evidence type="ECO:0000256" key="5">
    <source>
        <dbReference type="ARBA" id="ARBA00023288"/>
    </source>
</evidence>
<sequence>MLKLSLSVKQLMFALLALVVMTSAGCGFQLQGSYSIPPELSKLSLESSDKYSELSRLVRERLRLNNVGIEEPAKGIPRLVLLSDTLERSTLSLYPTGNVAEYELIYHVRFAVSLPGKEAQPFDVEIRRDYLDDPRTALAKSREMELLVKEMRIQAADNIIQTLAAIEVN</sequence>
<keyword evidence="3 6" id="KW-0564">Palmitate</keyword>
<dbReference type="RefSeq" id="WP_025011678.1">
    <property type="nucleotide sequence ID" value="NZ_AP024610.1"/>
</dbReference>
<evidence type="ECO:0000313" key="7">
    <source>
        <dbReference type="EMBL" id="SUI80083.1"/>
    </source>
</evidence>
<dbReference type="HAMAP" id="MF_01186">
    <property type="entry name" value="LPS_assembly_LptE"/>
    <property type="match status" value="1"/>
</dbReference>
<accession>A0A1S2THH2</accession>
<dbReference type="PANTHER" id="PTHR38098:SF1">
    <property type="entry name" value="LPS-ASSEMBLY LIPOPROTEIN LPTE"/>
    <property type="match status" value="1"/>
</dbReference>
<keyword evidence="5 6" id="KW-0449">Lipoprotein</keyword>
<dbReference type="InterPro" id="IPR007485">
    <property type="entry name" value="LPS_assembly_LptE"/>
</dbReference>
<comment type="function">
    <text evidence="6">Together with LptD, is involved in the assembly of lipopolysaccharide (LPS) at the surface of the outer membrane. Required for the proper assembly of LptD. Binds LPS and may serve as the LPS recognition site at the outer membrane.</text>
</comment>
<dbReference type="Pfam" id="PF04390">
    <property type="entry name" value="LptE"/>
    <property type="match status" value="1"/>
</dbReference>
<keyword evidence="1 6" id="KW-0732">Signal</keyword>
<evidence type="ECO:0000256" key="4">
    <source>
        <dbReference type="ARBA" id="ARBA00023237"/>
    </source>
</evidence>
<dbReference type="GO" id="GO:0009279">
    <property type="term" value="C:cell outer membrane"/>
    <property type="evidence" value="ECO:0007669"/>
    <property type="project" value="UniProtKB-SubCell"/>
</dbReference>
<dbReference type="GeneID" id="99801343"/>
<dbReference type="Proteomes" id="UP000254069">
    <property type="component" value="Unassembled WGS sequence"/>
</dbReference>
<dbReference type="GO" id="GO:0043165">
    <property type="term" value="P:Gram-negative-bacterium-type cell outer membrane assembly"/>
    <property type="evidence" value="ECO:0007669"/>
    <property type="project" value="UniProtKB-UniRule"/>
</dbReference>
<dbReference type="STRING" id="38313.GCA_000947195_03317"/>
<dbReference type="GO" id="GO:1990351">
    <property type="term" value="C:transporter complex"/>
    <property type="evidence" value="ECO:0007669"/>
    <property type="project" value="TreeGrafter"/>
</dbReference>
<name>A0A1S2THH2_9GAMM</name>
<dbReference type="Gene3D" id="3.30.160.150">
    <property type="entry name" value="Lipoprotein like domain"/>
    <property type="match status" value="1"/>
</dbReference>
<dbReference type="GO" id="GO:0001530">
    <property type="term" value="F:lipopolysaccharide binding"/>
    <property type="evidence" value="ECO:0007669"/>
    <property type="project" value="TreeGrafter"/>
</dbReference>
<dbReference type="OrthoDB" id="5801564at2"/>
<dbReference type="AlphaFoldDB" id="A0A1S2THH2"/>
<protein>
    <recommendedName>
        <fullName evidence="6">LPS-assembly lipoprotein LptE</fullName>
    </recommendedName>
</protein>
<dbReference type="EMBL" id="UGYO01000001">
    <property type="protein sequence ID" value="SUI80083.1"/>
    <property type="molecule type" value="Genomic_DNA"/>
</dbReference>
<gene>
    <name evidence="6 7" type="primary">lptE</name>
    <name evidence="7" type="ORF">NCTC10738_02754</name>
</gene>
<dbReference type="GeneID" id="88622155"/>
<evidence type="ECO:0000313" key="8">
    <source>
        <dbReference type="Proteomes" id="UP000254069"/>
    </source>
</evidence>
<comment type="subcellular location">
    <subcellularLocation>
        <location evidence="6">Cell outer membrane</location>
        <topology evidence="6">Lipid-anchor</topology>
    </subcellularLocation>
</comment>
<accession>A0A380AG70</accession>
<evidence type="ECO:0000256" key="1">
    <source>
        <dbReference type="ARBA" id="ARBA00022729"/>
    </source>
</evidence>
<comment type="similarity">
    <text evidence="6">Belongs to the LptE lipoprotein family.</text>
</comment>
<proteinExistence type="inferred from homology"/>
<evidence type="ECO:0000256" key="3">
    <source>
        <dbReference type="ARBA" id="ARBA00023139"/>
    </source>
</evidence>
<dbReference type="PROSITE" id="PS51257">
    <property type="entry name" value="PROKAR_LIPOPROTEIN"/>
    <property type="match status" value="1"/>
</dbReference>
<evidence type="ECO:0000256" key="2">
    <source>
        <dbReference type="ARBA" id="ARBA00023136"/>
    </source>
</evidence>
<keyword evidence="8" id="KW-1185">Reference proteome</keyword>